<accession>X1V3U8</accession>
<dbReference type="AlphaFoldDB" id="X1V3U8"/>
<reference evidence="1" key="1">
    <citation type="journal article" date="2014" name="Front. Microbiol.">
        <title>High frequency of phylogenetically diverse reductive dehalogenase-homologous genes in deep subseafloor sedimentary metagenomes.</title>
        <authorList>
            <person name="Kawai M."/>
            <person name="Futagami T."/>
            <person name="Toyoda A."/>
            <person name="Takaki Y."/>
            <person name="Nishi S."/>
            <person name="Hori S."/>
            <person name="Arai W."/>
            <person name="Tsubouchi T."/>
            <person name="Morono Y."/>
            <person name="Uchiyama I."/>
            <person name="Ito T."/>
            <person name="Fujiyama A."/>
            <person name="Inagaki F."/>
            <person name="Takami H."/>
        </authorList>
    </citation>
    <scope>NUCLEOTIDE SEQUENCE</scope>
    <source>
        <strain evidence="1">Expedition CK06-06</strain>
    </source>
</reference>
<protein>
    <submittedName>
        <fullName evidence="1">Uncharacterized protein</fullName>
    </submittedName>
</protein>
<dbReference type="EMBL" id="BARW01036068">
    <property type="protein sequence ID" value="GAJ24443.1"/>
    <property type="molecule type" value="Genomic_DNA"/>
</dbReference>
<proteinExistence type="predicted"/>
<name>X1V3U8_9ZZZZ</name>
<evidence type="ECO:0000313" key="1">
    <source>
        <dbReference type="EMBL" id="GAJ24443.1"/>
    </source>
</evidence>
<gene>
    <name evidence="1" type="ORF">S12H4_56096</name>
</gene>
<organism evidence="1">
    <name type="scientific">marine sediment metagenome</name>
    <dbReference type="NCBI Taxonomy" id="412755"/>
    <lineage>
        <taxon>unclassified sequences</taxon>
        <taxon>metagenomes</taxon>
        <taxon>ecological metagenomes</taxon>
    </lineage>
</organism>
<feature type="non-terminal residue" evidence="1">
    <location>
        <position position="1"/>
    </location>
</feature>
<sequence>TKKCLSPPALKRHDIFSVEKFSIKVSDDSL</sequence>
<comment type="caution">
    <text evidence="1">The sequence shown here is derived from an EMBL/GenBank/DDBJ whole genome shotgun (WGS) entry which is preliminary data.</text>
</comment>